<evidence type="ECO:0000313" key="3">
    <source>
        <dbReference type="EMBL" id="GLJ59992.1"/>
    </source>
</evidence>
<dbReference type="EMBL" id="BSEJ01000001">
    <property type="protein sequence ID" value="GLJ59992.1"/>
    <property type="molecule type" value="Genomic_DNA"/>
</dbReference>
<dbReference type="SUPFAM" id="SSF53448">
    <property type="entry name" value="Nucleotide-diphospho-sugar transferases"/>
    <property type="match status" value="1"/>
</dbReference>
<organism evidence="3 4">
    <name type="scientific">Microbacterium barkeri</name>
    <dbReference type="NCBI Taxonomy" id="33917"/>
    <lineage>
        <taxon>Bacteria</taxon>
        <taxon>Bacillati</taxon>
        <taxon>Actinomycetota</taxon>
        <taxon>Actinomycetes</taxon>
        <taxon>Micrococcales</taxon>
        <taxon>Microbacteriaceae</taxon>
        <taxon>Microbacterium</taxon>
    </lineage>
</organism>
<gene>
    <name evidence="3" type="ORF">GCM10017576_01210</name>
</gene>
<evidence type="ECO:0000256" key="1">
    <source>
        <dbReference type="ARBA" id="ARBA00022679"/>
    </source>
</evidence>
<dbReference type="GO" id="GO:0016779">
    <property type="term" value="F:nucleotidyltransferase activity"/>
    <property type="evidence" value="ECO:0007669"/>
    <property type="project" value="TreeGrafter"/>
</dbReference>
<sequence>MTAAILLAGGRASRLGGVDKPLLEVDGRSLLARALDAAAGCAPVVVVGPPRPGVEGVLWVREEPEYGGPVAAVAAALPHVDAESVLVLATDLPRVEEAVRVLDDAAALLPPGDGVCLADESGRPQWLVGRYRTRALRERAKRIPVAGASFRELIAELSISVVRANEGVVADVDTWQDLERARGEGRHHDRDH</sequence>
<protein>
    <recommendedName>
        <fullName evidence="2">MobA-like NTP transferase domain-containing protein</fullName>
    </recommendedName>
</protein>
<dbReference type="AlphaFoldDB" id="A0A9W6H0I1"/>
<evidence type="ECO:0000259" key="2">
    <source>
        <dbReference type="Pfam" id="PF12804"/>
    </source>
</evidence>
<dbReference type="InterPro" id="IPR029044">
    <property type="entry name" value="Nucleotide-diphossugar_trans"/>
</dbReference>
<dbReference type="Pfam" id="PF12804">
    <property type="entry name" value="NTP_transf_3"/>
    <property type="match status" value="1"/>
</dbReference>
<keyword evidence="4" id="KW-1185">Reference proteome</keyword>
<dbReference type="Gene3D" id="3.90.550.10">
    <property type="entry name" value="Spore Coat Polysaccharide Biosynthesis Protein SpsA, Chain A"/>
    <property type="match status" value="1"/>
</dbReference>
<dbReference type="PANTHER" id="PTHR19136">
    <property type="entry name" value="MOLYBDENUM COFACTOR GUANYLYLTRANSFERASE"/>
    <property type="match status" value="1"/>
</dbReference>
<reference evidence="3" key="2">
    <citation type="submission" date="2023-01" db="EMBL/GenBank/DDBJ databases">
        <authorList>
            <person name="Sun Q."/>
            <person name="Evtushenko L."/>
        </authorList>
    </citation>
    <scope>NUCLEOTIDE SEQUENCE</scope>
    <source>
        <strain evidence="3">VKM Ac-1020</strain>
    </source>
</reference>
<feature type="domain" description="MobA-like NTP transferase" evidence="2">
    <location>
        <begin position="4"/>
        <end position="140"/>
    </location>
</feature>
<dbReference type="PANTHER" id="PTHR19136:SF81">
    <property type="entry name" value="MOLYBDENUM COFACTOR GUANYLYLTRANSFERASE"/>
    <property type="match status" value="1"/>
</dbReference>
<proteinExistence type="predicted"/>
<name>A0A9W6H0I1_9MICO</name>
<keyword evidence="1" id="KW-0808">Transferase</keyword>
<comment type="caution">
    <text evidence="3">The sequence shown here is derived from an EMBL/GenBank/DDBJ whole genome shotgun (WGS) entry which is preliminary data.</text>
</comment>
<accession>A0A9W6H0I1</accession>
<dbReference type="InterPro" id="IPR025877">
    <property type="entry name" value="MobA-like_NTP_Trfase"/>
</dbReference>
<dbReference type="Proteomes" id="UP001142462">
    <property type="component" value="Unassembled WGS sequence"/>
</dbReference>
<evidence type="ECO:0000313" key="4">
    <source>
        <dbReference type="Proteomes" id="UP001142462"/>
    </source>
</evidence>
<reference evidence="3" key="1">
    <citation type="journal article" date="2014" name="Int. J. Syst. Evol. Microbiol.">
        <title>Complete genome sequence of Corynebacterium casei LMG S-19264T (=DSM 44701T), isolated from a smear-ripened cheese.</title>
        <authorList>
            <consortium name="US DOE Joint Genome Institute (JGI-PGF)"/>
            <person name="Walter F."/>
            <person name="Albersmeier A."/>
            <person name="Kalinowski J."/>
            <person name="Ruckert C."/>
        </authorList>
    </citation>
    <scope>NUCLEOTIDE SEQUENCE</scope>
    <source>
        <strain evidence="3">VKM Ac-1020</strain>
    </source>
</reference>
<dbReference type="RefSeq" id="WP_271171725.1">
    <property type="nucleotide sequence ID" value="NZ_BSEJ01000001.1"/>
</dbReference>